<dbReference type="Gene3D" id="1.20.1070.10">
    <property type="entry name" value="Rhodopsin 7-helix transmembrane proteins"/>
    <property type="match status" value="1"/>
</dbReference>
<dbReference type="RefSeq" id="XP_014676785.1">
    <property type="nucleotide sequence ID" value="XM_014821299.1"/>
</dbReference>
<keyword evidence="7" id="KW-1185">Reference proteome</keyword>
<accession>A0ABM1EX64</accession>
<name>A0ABM1EX64_PRICU</name>
<dbReference type="InterPro" id="IPR050332">
    <property type="entry name" value="GPCR_2"/>
</dbReference>
<evidence type="ECO:0000313" key="7">
    <source>
        <dbReference type="Proteomes" id="UP000695022"/>
    </source>
</evidence>
<dbReference type="Pfam" id="PF00002">
    <property type="entry name" value="7tm_2"/>
    <property type="match status" value="1"/>
</dbReference>
<keyword evidence="3 5" id="KW-1133">Transmembrane helix</keyword>
<dbReference type="InterPro" id="IPR000832">
    <property type="entry name" value="GPCR_2_secretin-like"/>
</dbReference>
<evidence type="ECO:0000313" key="8">
    <source>
        <dbReference type="RefSeq" id="XP_014676785.1"/>
    </source>
</evidence>
<dbReference type="PROSITE" id="PS50261">
    <property type="entry name" value="G_PROTEIN_RECEP_F2_4"/>
    <property type="match status" value="1"/>
</dbReference>
<evidence type="ECO:0000256" key="5">
    <source>
        <dbReference type="SAM" id="Phobius"/>
    </source>
</evidence>
<feature type="transmembrane region" description="Helical" evidence="5">
    <location>
        <begin position="62"/>
        <end position="82"/>
    </location>
</feature>
<evidence type="ECO:0000259" key="6">
    <source>
        <dbReference type="PROSITE" id="PS50261"/>
    </source>
</evidence>
<feature type="transmembrane region" description="Helical" evidence="5">
    <location>
        <begin position="216"/>
        <end position="244"/>
    </location>
</feature>
<dbReference type="PANTHER" id="PTHR45620">
    <property type="entry name" value="PDF RECEPTOR-LIKE PROTEIN-RELATED"/>
    <property type="match status" value="1"/>
</dbReference>
<dbReference type="PANTHER" id="PTHR45620:SF17">
    <property type="entry name" value="PDF RECEPTOR"/>
    <property type="match status" value="1"/>
</dbReference>
<dbReference type="PRINTS" id="PR00249">
    <property type="entry name" value="GPCRSECRETIN"/>
</dbReference>
<protein>
    <submittedName>
        <fullName evidence="8">PDF receptor-like</fullName>
    </submittedName>
</protein>
<keyword evidence="4 5" id="KW-0472">Membrane</keyword>
<dbReference type="InterPro" id="IPR017981">
    <property type="entry name" value="GPCR_2-like_7TM"/>
</dbReference>
<keyword evidence="2 5" id="KW-0812">Transmembrane</keyword>
<evidence type="ECO:0000256" key="1">
    <source>
        <dbReference type="ARBA" id="ARBA00004141"/>
    </source>
</evidence>
<feature type="domain" description="G-protein coupled receptors family 2 profile 2" evidence="6">
    <location>
        <begin position="1"/>
        <end position="245"/>
    </location>
</feature>
<dbReference type="Proteomes" id="UP000695022">
    <property type="component" value="Unplaced"/>
</dbReference>
<feature type="transmembrane region" description="Helical" evidence="5">
    <location>
        <begin position="110"/>
        <end position="128"/>
    </location>
</feature>
<sequence length="291" mass="32519">MLLGLQQPPISQAPLAIAILCESFYVLLEYAKTAMFMWFLLEGVTLHNMVAIAVFSSKPNYVIYYLAGWGVPAVITNIWAVVQGLLNPNQVCWFGYNILKIYWIMDGPRTAVIILNIGFLLNIIRVLVTKMRATHSSEAEQARSLKSHRTRIHRNLFFAMLVQVMVRLIVYTDQYATRSQADGFASTKRSGIDNTKSCQGIINGMEAMSGPLDKDIILFAVWSFGVHFLVAFQGFFISLAYCFLNEEGHTITHYQGDLIISAKPRTPNNKSSPDADADLLVASTTLAEARL</sequence>
<proteinExistence type="predicted"/>
<reference evidence="8" key="1">
    <citation type="submission" date="2025-08" db="UniProtKB">
        <authorList>
            <consortium name="RefSeq"/>
        </authorList>
    </citation>
    <scope>IDENTIFICATION</scope>
</reference>
<evidence type="ECO:0000256" key="2">
    <source>
        <dbReference type="ARBA" id="ARBA00022692"/>
    </source>
</evidence>
<evidence type="ECO:0000256" key="4">
    <source>
        <dbReference type="ARBA" id="ARBA00023136"/>
    </source>
</evidence>
<gene>
    <name evidence="8" type="primary">LOC106816674</name>
</gene>
<dbReference type="GeneID" id="106816674"/>
<feature type="transmembrane region" description="Helical" evidence="5">
    <location>
        <begin position="34"/>
        <end position="55"/>
    </location>
</feature>
<organism evidence="7 8">
    <name type="scientific">Priapulus caudatus</name>
    <name type="common">Priapulid worm</name>
    <dbReference type="NCBI Taxonomy" id="37621"/>
    <lineage>
        <taxon>Eukaryota</taxon>
        <taxon>Metazoa</taxon>
        <taxon>Ecdysozoa</taxon>
        <taxon>Scalidophora</taxon>
        <taxon>Priapulida</taxon>
        <taxon>Priapulimorpha</taxon>
        <taxon>Priapulimorphida</taxon>
        <taxon>Priapulidae</taxon>
        <taxon>Priapulus</taxon>
    </lineage>
</organism>
<evidence type="ECO:0000256" key="3">
    <source>
        <dbReference type="ARBA" id="ARBA00022989"/>
    </source>
</evidence>
<comment type="subcellular location">
    <subcellularLocation>
        <location evidence="1">Membrane</location>
        <topology evidence="1">Multi-pass membrane protein</topology>
    </subcellularLocation>
</comment>
<feature type="transmembrane region" description="Helical" evidence="5">
    <location>
        <begin position="152"/>
        <end position="170"/>
    </location>
</feature>